<proteinExistence type="predicted"/>
<reference evidence="1 2" key="1">
    <citation type="journal article" date="2013" name="BMC Genomics">
        <title>Genome sequencing and comparative genomics of honey bee microsporidia, Nosema apis reveal novel insights into host-parasite interactions.</title>
        <authorList>
            <person name="Chen Yp."/>
            <person name="Pettis J.S."/>
            <person name="Zhao Y."/>
            <person name="Liu X."/>
            <person name="Tallon L.J."/>
            <person name="Sadzewicz L.D."/>
            <person name="Li R."/>
            <person name="Zheng H."/>
            <person name="Huang S."/>
            <person name="Zhang X."/>
            <person name="Hamilton M.C."/>
            <person name="Pernal S.F."/>
            <person name="Melathopoulos A.P."/>
            <person name="Yan X."/>
            <person name="Evans J.D."/>
        </authorList>
    </citation>
    <scope>NUCLEOTIDE SEQUENCE [LARGE SCALE GENOMIC DNA]</scope>
    <source>
        <strain evidence="1 2">BRL 01</strain>
    </source>
</reference>
<name>T0LCF6_9MICR</name>
<dbReference type="AlphaFoldDB" id="T0LCF6"/>
<evidence type="ECO:0000313" key="1">
    <source>
        <dbReference type="EMBL" id="EQB61974.1"/>
    </source>
</evidence>
<keyword evidence="2" id="KW-1185">Reference proteome</keyword>
<organism evidence="1 2">
    <name type="scientific">Vairimorpha apis BRL 01</name>
    <dbReference type="NCBI Taxonomy" id="1037528"/>
    <lineage>
        <taxon>Eukaryota</taxon>
        <taxon>Fungi</taxon>
        <taxon>Fungi incertae sedis</taxon>
        <taxon>Microsporidia</taxon>
        <taxon>Nosematidae</taxon>
        <taxon>Vairimorpha</taxon>
    </lineage>
</organism>
<sequence length="73" mass="8929">MNIIPNFMRYYCNELQDADKENFDPSVQQYKVTERNRKLKNVDNKNKVNDDEIDTLFFNLESSLRKERYSRDM</sequence>
<dbReference type="Proteomes" id="UP000053780">
    <property type="component" value="Unassembled WGS sequence"/>
</dbReference>
<accession>T0LCF6</accession>
<dbReference type="HOGENOM" id="CLU_2705445_0_0_1"/>
<gene>
    <name evidence="1" type="ORF">NAPIS_ORF00444</name>
</gene>
<evidence type="ECO:0000313" key="2">
    <source>
        <dbReference type="Proteomes" id="UP000053780"/>
    </source>
</evidence>
<protein>
    <submittedName>
        <fullName evidence="1">Uncharacterized protein</fullName>
    </submittedName>
</protein>
<dbReference type="VEuPathDB" id="MicrosporidiaDB:NAPIS_ORF00444"/>
<dbReference type="EMBL" id="KE647055">
    <property type="protein sequence ID" value="EQB61974.1"/>
    <property type="molecule type" value="Genomic_DNA"/>
</dbReference>